<evidence type="ECO:0000313" key="1">
    <source>
        <dbReference type="EMBL" id="MPN59330.1"/>
    </source>
</evidence>
<organism evidence="1">
    <name type="scientific">bioreactor metagenome</name>
    <dbReference type="NCBI Taxonomy" id="1076179"/>
    <lineage>
        <taxon>unclassified sequences</taxon>
        <taxon>metagenomes</taxon>
        <taxon>ecological metagenomes</taxon>
    </lineage>
</organism>
<reference evidence="1" key="1">
    <citation type="submission" date="2019-08" db="EMBL/GenBank/DDBJ databases">
        <authorList>
            <person name="Kucharzyk K."/>
            <person name="Murdoch R.W."/>
            <person name="Higgins S."/>
            <person name="Loffler F."/>
        </authorList>
    </citation>
    <scope>NUCLEOTIDE SEQUENCE</scope>
</reference>
<dbReference type="EMBL" id="VSSQ01133217">
    <property type="protein sequence ID" value="MPN59330.1"/>
    <property type="molecule type" value="Genomic_DNA"/>
</dbReference>
<comment type="caution">
    <text evidence="1">The sequence shown here is derived from an EMBL/GenBank/DDBJ whole genome shotgun (WGS) entry which is preliminary data.</text>
</comment>
<protein>
    <submittedName>
        <fullName evidence="1">Uncharacterized protein</fullName>
    </submittedName>
</protein>
<gene>
    <name evidence="1" type="ORF">SDC9_207051</name>
</gene>
<dbReference type="AlphaFoldDB" id="A0A645J859"/>
<accession>A0A645J859</accession>
<sequence>MKQRKGNIGNIIPYIRRDSQRERRAHTDQLGIAGGKHIFVLPDGDGGMHRTVIDQHGSVLPGNLISQLLCNRAQRNHHTGVDLCSLVPVNLDTIPSKLVGIGAD</sequence>
<proteinExistence type="predicted"/>
<name>A0A645J859_9ZZZZ</name>